<dbReference type="PROSITE" id="PS51065">
    <property type="entry name" value="NHR"/>
    <property type="match status" value="1"/>
</dbReference>
<evidence type="ECO:0000313" key="3">
    <source>
        <dbReference type="Proteomes" id="UP001626550"/>
    </source>
</evidence>
<dbReference type="Pfam" id="PF07177">
    <property type="entry name" value="Neuralized"/>
    <property type="match status" value="1"/>
</dbReference>
<dbReference type="PANTHER" id="PTHR12429">
    <property type="entry name" value="NEURALIZED"/>
    <property type="match status" value="1"/>
</dbReference>
<comment type="caution">
    <text evidence="2">The sequence shown here is derived from an EMBL/GenBank/DDBJ whole genome shotgun (WGS) entry which is preliminary data.</text>
</comment>
<dbReference type="InterPro" id="IPR006573">
    <property type="entry name" value="NHR_dom"/>
</dbReference>
<dbReference type="SMART" id="SM00588">
    <property type="entry name" value="NEUZ"/>
    <property type="match status" value="1"/>
</dbReference>
<dbReference type="PANTHER" id="PTHR12429:SF8">
    <property type="entry name" value="NEURALIZED-LIKE PROTEIN 2"/>
    <property type="match status" value="1"/>
</dbReference>
<dbReference type="InterPro" id="IPR043136">
    <property type="entry name" value="B30.2/SPRY_sf"/>
</dbReference>
<sequence length="256" mass="28455">MWMISESDTLAYRKSGFCNGIVLSSEHILPGQLLLVEITETQIGWSGNLRLGFTLLDDDALTPLPTLSLPGLNLRGSSWIISLGNAAAVLLSEHQQRLFYPRDVINRQIEEARRPLATQFESPLLATATAELNEHHLVASYPHQNKTSSKPCPCCLHTSFGRVPLCTLIPKDRSFPLRTLDIEKGSLIGIYYELEGADDNNFHRLRIHLVINGVDLLTTSVLLFHGKIYSCILGTNSASAQSVGFLLFKHSRSFEK</sequence>
<evidence type="ECO:0000259" key="1">
    <source>
        <dbReference type="PROSITE" id="PS51065"/>
    </source>
</evidence>
<dbReference type="Proteomes" id="UP001626550">
    <property type="component" value="Unassembled WGS sequence"/>
</dbReference>
<dbReference type="InterPro" id="IPR037962">
    <property type="entry name" value="Neuralized"/>
</dbReference>
<name>A0ABD2QFG4_9PLAT</name>
<keyword evidence="3" id="KW-1185">Reference proteome</keyword>
<feature type="domain" description="NHR" evidence="1">
    <location>
        <begin position="1"/>
        <end position="144"/>
    </location>
</feature>
<proteinExistence type="predicted"/>
<reference evidence="2 3" key="1">
    <citation type="submission" date="2024-11" db="EMBL/GenBank/DDBJ databases">
        <title>Adaptive evolution of stress response genes in parasites aligns with host niche diversity.</title>
        <authorList>
            <person name="Hahn C."/>
            <person name="Resl P."/>
        </authorList>
    </citation>
    <scope>NUCLEOTIDE SEQUENCE [LARGE SCALE GENOMIC DNA]</scope>
    <source>
        <strain evidence="2">EGGRZ-B1_66</strain>
        <tissue evidence="2">Body</tissue>
    </source>
</reference>
<dbReference type="Gene3D" id="2.60.120.920">
    <property type="match status" value="1"/>
</dbReference>
<protein>
    <submittedName>
        <fullName evidence="2">Neuralized-like protein 2</fullName>
    </submittedName>
</protein>
<accession>A0ABD2QFG4</accession>
<dbReference type="EMBL" id="JBJKFK010000263">
    <property type="protein sequence ID" value="KAL3318279.1"/>
    <property type="molecule type" value="Genomic_DNA"/>
</dbReference>
<dbReference type="AlphaFoldDB" id="A0ABD2QFG4"/>
<gene>
    <name evidence="2" type="primary">NEURL2</name>
    <name evidence="2" type="ORF">Ciccas_003060</name>
</gene>
<organism evidence="2 3">
    <name type="scientific">Cichlidogyrus casuarinus</name>
    <dbReference type="NCBI Taxonomy" id="1844966"/>
    <lineage>
        <taxon>Eukaryota</taxon>
        <taxon>Metazoa</taxon>
        <taxon>Spiralia</taxon>
        <taxon>Lophotrochozoa</taxon>
        <taxon>Platyhelminthes</taxon>
        <taxon>Monogenea</taxon>
        <taxon>Monopisthocotylea</taxon>
        <taxon>Dactylogyridea</taxon>
        <taxon>Ancyrocephalidae</taxon>
        <taxon>Cichlidogyrus</taxon>
    </lineage>
</organism>
<evidence type="ECO:0000313" key="2">
    <source>
        <dbReference type="EMBL" id="KAL3318279.1"/>
    </source>
</evidence>